<evidence type="ECO:0000256" key="1">
    <source>
        <dbReference type="SAM" id="MobiDB-lite"/>
    </source>
</evidence>
<proteinExistence type="predicted"/>
<keyword evidence="2" id="KW-0812">Transmembrane</keyword>
<protein>
    <recommendedName>
        <fullName evidence="5">MARVEL domain-containing protein</fullName>
    </recommendedName>
</protein>
<dbReference type="OrthoDB" id="5284712at2759"/>
<feature type="compositionally biased region" description="Basic and acidic residues" evidence="1">
    <location>
        <begin position="231"/>
        <end position="250"/>
    </location>
</feature>
<dbReference type="Proteomes" id="UP000316270">
    <property type="component" value="Chromosome 4"/>
</dbReference>
<dbReference type="PROSITE" id="PS51257">
    <property type="entry name" value="PROKAR_LIPOPROTEIN"/>
    <property type="match status" value="1"/>
</dbReference>
<feature type="transmembrane region" description="Helical" evidence="2">
    <location>
        <begin position="45"/>
        <end position="63"/>
    </location>
</feature>
<keyword evidence="4" id="KW-1185">Reference proteome</keyword>
<feature type="transmembrane region" description="Helical" evidence="2">
    <location>
        <begin position="75"/>
        <end position="99"/>
    </location>
</feature>
<evidence type="ECO:0000256" key="2">
    <source>
        <dbReference type="SAM" id="Phobius"/>
    </source>
</evidence>
<evidence type="ECO:0008006" key="5">
    <source>
        <dbReference type="Google" id="ProtNLM"/>
    </source>
</evidence>
<dbReference type="EMBL" id="CP042188">
    <property type="protein sequence ID" value="QDS70540.1"/>
    <property type="molecule type" value="Genomic_DNA"/>
</dbReference>
<sequence>MRQDISALQKVKTAIHTVQALMIFILACITIAVFSMGKTGGGSKWMFAVCWLSIPALIYLVAVPLWTRAENLAKALWFASVDALFAIFWLSAVIAVAVYKRAGVNKGAEEKSLPASEGNCTIYSKEYGVPKQCTLSHASSIMGVFVFLLFLATAGISIFYFFKSRKDPQANDPWLRKTTSGPQAYTAAMGDTESGIKDGGVWDHNTQELDDVSDNSDDEHGHTPGLPGYSTHEDHEDDIHDQTDPGRPAHWDPLGGAGGAPPLVMPGVDTEYRGAAASPMSPDSYGAATEYNPSSRYGGGGGAGYSFSRPEVGR</sequence>
<keyword evidence="2" id="KW-1133">Transmembrane helix</keyword>
<evidence type="ECO:0000313" key="4">
    <source>
        <dbReference type="Proteomes" id="UP000316270"/>
    </source>
</evidence>
<feature type="transmembrane region" description="Helical" evidence="2">
    <location>
        <begin position="20"/>
        <end position="39"/>
    </location>
</feature>
<reference evidence="3 4" key="1">
    <citation type="submission" date="2019-07" db="EMBL/GenBank/DDBJ databases">
        <title>Finished genome of Venturia effusa.</title>
        <authorList>
            <person name="Young C.A."/>
            <person name="Cox M.P."/>
            <person name="Ganley A.R.D."/>
            <person name="David W.J."/>
        </authorList>
    </citation>
    <scope>NUCLEOTIDE SEQUENCE [LARGE SCALE GENOMIC DNA]</scope>
    <source>
        <strain evidence="4">albino</strain>
    </source>
</reference>
<feature type="region of interest" description="Disordered" evidence="1">
    <location>
        <begin position="171"/>
        <end position="314"/>
    </location>
</feature>
<feature type="transmembrane region" description="Helical" evidence="2">
    <location>
        <begin position="141"/>
        <end position="162"/>
    </location>
</feature>
<dbReference type="AlphaFoldDB" id="A0A517L4G6"/>
<organism evidence="3 4">
    <name type="scientific">Venturia effusa</name>
    <dbReference type="NCBI Taxonomy" id="50376"/>
    <lineage>
        <taxon>Eukaryota</taxon>
        <taxon>Fungi</taxon>
        <taxon>Dikarya</taxon>
        <taxon>Ascomycota</taxon>
        <taxon>Pezizomycotina</taxon>
        <taxon>Dothideomycetes</taxon>
        <taxon>Pleosporomycetidae</taxon>
        <taxon>Venturiales</taxon>
        <taxon>Venturiaceae</taxon>
        <taxon>Venturia</taxon>
    </lineage>
</organism>
<dbReference type="PANTHER" id="PTHR37451">
    <property type="entry name" value="MARVEL DOMAIN"/>
    <property type="match status" value="1"/>
</dbReference>
<dbReference type="PANTHER" id="PTHR37451:SF3">
    <property type="entry name" value="MARVEL DOMAIN-CONTAINING PROTEIN"/>
    <property type="match status" value="1"/>
</dbReference>
<gene>
    <name evidence="3" type="ORF">FKW77_010368</name>
</gene>
<accession>A0A517L4G6</accession>
<evidence type="ECO:0000313" key="3">
    <source>
        <dbReference type="EMBL" id="QDS70540.1"/>
    </source>
</evidence>
<keyword evidence="2" id="KW-0472">Membrane</keyword>
<name>A0A517L4G6_9PEZI</name>
<feature type="compositionally biased region" description="Acidic residues" evidence="1">
    <location>
        <begin position="208"/>
        <end position="217"/>
    </location>
</feature>
<dbReference type="STRING" id="50376.A0A517L4G6"/>